<evidence type="ECO:0000313" key="2">
    <source>
        <dbReference type="EMBL" id="GMH93098.1"/>
    </source>
</evidence>
<dbReference type="Proteomes" id="UP001165160">
    <property type="component" value="Unassembled WGS sequence"/>
</dbReference>
<dbReference type="PROSITE" id="PS51354">
    <property type="entry name" value="GLUTAREDOXIN_2"/>
    <property type="match status" value="1"/>
</dbReference>
<sequence>MLNLGHCRSGIFSRARNVVIIGILRSSNVSSRLASRALSTIPSTGPASTGVTGEGAGASSFPPPVTLYQYKICPFCCKTKSLLTHLKIPYTPIEVNPLTKSQFKTIPIPDPTYKKVPVAVIGSSRLNGSESIVNSLLSLHHVVPLPPSFTSPQSLKWHDWSSSHLAVRIYPSLTSTFSRSLKAFSYIDSVETFTTLEKVTSKYVGALAMKFAGGKIQKKYGIEDVDVELRDSIRTWSEALGGGHFQGGGEPNLADVSVYGIFKGLEEVGGDWFEVVKGEEDVWAWYKRMEGIIGEIS</sequence>
<keyword evidence="3" id="KW-1185">Reference proteome</keyword>
<organism evidence="2 3">
    <name type="scientific">Triparma verrucosa</name>
    <dbReference type="NCBI Taxonomy" id="1606542"/>
    <lineage>
        <taxon>Eukaryota</taxon>
        <taxon>Sar</taxon>
        <taxon>Stramenopiles</taxon>
        <taxon>Ochrophyta</taxon>
        <taxon>Bolidophyceae</taxon>
        <taxon>Parmales</taxon>
        <taxon>Triparmaceae</taxon>
        <taxon>Triparma</taxon>
    </lineage>
</organism>
<dbReference type="Gene3D" id="1.20.1050.10">
    <property type="match status" value="1"/>
</dbReference>
<dbReference type="InterPro" id="IPR036249">
    <property type="entry name" value="Thioredoxin-like_sf"/>
</dbReference>
<comment type="caution">
    <text evidence="2">The sequence shown here is derived from an EMBL/GenBank/DDBJ whole genome shotgun (WGS) entry which is preliminary data.</text>
</comment>
<dbReference type="PROSITE" id="PS00195">
    <property type="entry name" value="GLUTAREDOXIN_1"/>
    <property type="match status" value="1"/>
</dbReference>
<dbReference type="PANTHER" id="PTHR12782:SF5">
    <property type="entry name" value="PROSTAGLANDIN E SYNTHASE 2"/>
    <property type="match status" value="1"/>
</dbReference>
<name>A0A9W7BUQ4_9STRA</name>
<proteinExistence type="predicted"/>
<gene>
    <name evidence="2" type="ORF">TrVE_jg8471</name>
</gene>
<dbReference type="InterPro" id="IPR036282">
    <property type="entry name" value="Glutathione-S-Trfase_C_sf"/>
</dbReference>
<dbReference type="Pfam" id="PF13417">
    <property type="entry name" value="GST_N_3"/>
    <property type="match status" value="1"/>
</dbReference>
<evidence type="ECO:0000313" key="3">
    <source>
        <dbReference type="Proteomes" id="UP001165160"/>
    </source>
</evidence>
<accession>A0A9W7BUQ4</accession>
<dbReference type="InterPro" id="IPR011767">
    <property type="entry name" value="GLR_AS"/>
</dbReference>
<feature type="domain" description="GST N-terminal" evidence="1">
    <location>
        <begin position="63"/>
        <end position="144"/>
    </location>
</feature>
<dbReference type="PROSITE" id="PS50404">
    <property type="entry name" value="GST_NTER"/>
    <property type="match status" value="1"/>
</dbReference>
<evidence type="ECO:0000259" key="1">
    <source>
        <dbReference type="PROSITE" id="PS50404"/>
    </source>
</evidence>
<dbReference type="Gene3D" id="3.40.30.10">
    <property type="entry name" value="Glutaredoxin"/>
    <property type="match status" value="1"/>
</dbReference>
<dbReference type="AlphaFoldDB" id="A0A9W7BUQ4"/>
<dbReference type="SUPFAM" id="SSF47616">
    <property type="entry name" value="GST C-terminal domain-like"/>
    <property type="match status" value="1"/>
</dbReference>
<dbReference type="PANTHER" id="PTHR12782">
    <property type="entry name" value="MICROSOMAL PROSTAGLANDIN E SYNTHASE-2"/>
    <property type="match status" value="1"/>
</dbReference>
<protein>
    <recommendedName>
        <fullName evidence="1">GST N-terminal domain-containing protein</fullName>
    </recommendedName>
</protein>
<dbReference type="SUPFAM" id="SSF52833">
    <property type="entry name" value="Thioredoxin-like"/>
    <property type="match status" value="1"/>
</dbReference>
<dbReference type="GO" id="GO:0005739">
    <property type="term" value="C:mitochondrion"/>
    <property type="evidence" value="ECO:0007669"/>
    <property type="project" value="TreeGrafter"/>
</dbReference>
<reference evidence="3" key="1">
    <citation type="journal article" date="2023" name="Commun. Biol.">
        <title>Genome analysis of Parmales, the sister group of diatoms, reveals the evolutionary specialization of diatoms from phago-mixotrophs to photoautotrophs.</title>
        <authorList>
            <person name="Ban H."/>
            <person name="Sato S."/>
            <person name="Yoshikawa S."/>
            <person name="Yamada K."/>
            <person name="Nakamura Y."/>
            <person name="Ichinomiya M."/>
            <person name="Sato N."/>
            <person name="Blanc-Mathieu R."/>
            <person name="Endo H."/>
            <person name="Kuwata A."/>
            <person name="Ogata H."/>
        </authorList>
    </citation>
    <scope>NUCLEOTIDE SEQUENCE [LARGE SCALE GENOMIC DNA]</scope>
    <source>
        <strain evidence="3">NIES 3699</strain>
    </source>
</reference>
<dbReference type="EMBL" id="BRXX01000135">
    <property type="protein sequence ID" value="GMH93098.1"/>
    <property type="molecule type" value="Genomic_DNA"/>
</dbReference>
<dbReference type="InterPro" id="IPR004045">
    <property type="entry name" value="Glutathione_S-Trfase_N"/>
</dbReference>